<dbReference type="Proteomes" id="UP000257479">
    <property type="component" value="Unassembled WGS sequence"/>
</dbReference>
<protein>
    <submittedName>
        <fullName evidence="1">Uncharacterized protein</fullName>
    </submittedName>
</protein>
<sequence length="86" mass="9484">MALDLTMSELEMVSDALFQRAADASTEREEDRWHALRGKVGRESVRVERAPCACEHARKSHRADGSGKCVICRCGSFKDAASDRAS</sequence>
<reference evidence="1 2" key="1">
    <citation type="journal article" date="2018" name="Nat. Biotechnol.">
        <title>A standardized bacterial taxonomy based on genome phylogeny substantially revises the tree of life.</title>
        <authorList>
            <person name="Parks D.H."/>
            <person name="Chuvochina M."/>
            <person name="Waite D.W."/>
            <person name="Rinke C."/>
            <person name="Skarshewski A."/>
            <person name="Chaumeil P.A."/>
            <person name="Hugenholtz P."/>
        </authorList>
    </citation>
    <scope>NUCLEOTIDE SEQUENCE [LARGE SCALE GENOMIC DNA]</scope>
    <source>
        <strain evidence="1">UBA9152</strain>
    </source>
</reference>
<dbReference type="AlphaFoldDB" id="A0A3C1K9J4"/>
<comment type="caution">
    <text evidence="1">The sequence shown here is derived from an EMBL/GenBank/DDBJ whole genome shotgun (WGS) entry which is preliminary data.</text>
</comment>
<accession>A0A3C1K9J4</accession>
<dbReference type="EMBL" id="DMNG01000032">
    <property type="protein sequence ID" value="HAN23339.1"/>
    <property type="molecule type" value="Genomic_DNA"/>
</dbReference>
<organism evidence="1 2">
    <name type="scientific">Microbacterium ginsengisoli</name>
    <dbReference type="NCBI Taxonomy" id="400772"/>
    <lineage>
        <taxon>Bacteria</taxon>
        <taxon>Bacillati</taxon>
        <taxon>Actinomycetota</taxon>
        <taxon>Actinomycetes</taxon>
        <taxon>Micrococcales</taxon>
        <taxon>Microbacteriaceae</taxon>
        <taxon>Microbacterium</taxon>
    </lineage>
</organism>
<proteinExistence type="predicted"/>
<gene>
    <name evidence="1" type="ORF">DCP95_02050</name>
</gene>
<name>A0A3C1K9J4_9MICO</name>
<evidence type="ECO:0000313" key="2">
    <source>
        <dbReference type="Proteomes" id="UP000257479"/>
    </source>
</evidence>
<evidence type="ECO:0000313" key="1">
    <source>
        <dbReference type="EMBL" id="HAN23339.1"/>
    </source>
</evidence>